<dbReference type="RefSeq" id="XP_075103750.1">
    <property type="nucleotide sequence ID" value="XM_075247649.1"/>
</dbReference>
<accession>A0AC58U2R4</accession>
<gene>
    <name evidence="2" type="primary">LOC142178317</name>
</gene>
<protein>
    <submittedName>
        <fullName evidence="2">Uncharacterized protein LOC142178317</fullName>
    </submittedName>
</protein>
<keyword evidence="1" id="KW-1185">Reference proteome</keyword>
<dbReference type="Proteomes" id="UP000790787">
    <property type="component" value="Chromosome 24"/>
</dbReference>
<evidence type="ECO:0000313" key="1">
    <source>
        <dbReference type="Proteomes" id="UP000790787"/>
    </source>
</evidence>
<sequence>MKQEVKALEDNKTWSRVDLPKGKNTMGSQWVYKLSTSPMEKLRDLRPGNSAELVEHAKTILDQQFRVNDLGEIKYFLGIEVLRSKAGILLNQRKYILELISELRLSGAKLAFTPLEANVRLTTAEYDQANGKELGVQVNSPVITFSDSTSTIHIEENLILHERTNHIEIDCHFIRNKIKEGVVKAVHANTKDQQADLLTKGLGTAQHMNLLGKLGVLNFLHSPA</sequence>
<evidence type="ECO:0000313" key="2">
    <source>
        <dbReference type="RefSeq" id="XP_075103750.1"/>
    </source>
</evidence>
<name>A0AC58U2R4_TOBAC</name>
<organism evidence="1 2">
    <name type="scientific">Nicotiana tabacum</name>
    <name type="common">Common tobacco</name>
    <dbReference type="NCBI Taxonomy" id="4097"/>
    <lineage>
        <taxon>Eukaryota</taxon>
        <taxon>Viridiplantae</taxon>
        <taxon>Streptophyta</taxon>
        <taxon>Embryophyta</taxon>
        <taxon>Tracheophyta</taxon>
        <taxon>Spermatophyta</taxon>
        <taxon>Magnoliopsida</taxon>
        <taxon>eudicotyledons</taxon>
        <taxon>Gunneridae</taxon>
        <taxon>Pentapetalae</taxon>
        <taxon>asterids</taxon>
        <taxon>lamiids</taxon>
        <taxon>Solanales</taxon>
        <taxon>Solanaceae</taxon>
        <taxon>Nicotianoideae</taxon>
        <taxon>Nicotianeae</taxon>
        <taxon>Nicotiana</taxon>
    </lineage>
</organism>
<reference evidence="1" key="1">
    <citation type="journal article" date="2014" name="Nat. Commun.">
        <title>The tobacco genome sequence and its comparison with those of tomato and potato.</title>
        <authorList>
            <person name="Sierro N."/>
            <person name="Battey J.N."/>
            <person name="Ouadi S."/>
            <person name="Bakaher N."/>
            <person name="Bovet L."/>
            <person name="Willig A."/>
            <person name="Goepfert S."/>
            <person name="Peitsch M.C."/>
            <person name="Ivanov N.V."/>
        </authorList>
    </citation>
    <scope>NUCLEOTIDE SEQUENCE [LARGE SCALE GENOMIC DNA]</scope>
</reference>
<proteinExistence type="predicted"/>
<reference evidence="2" key="2">
    <citation type="submission" date="2025-08" db="UniProtKB">
        <authorList>
            <consortium name="RefSeq"/>
        </authorList>
    </citation>
    <scope>IDENTIFICATION</scope>
    <source>
        <tissue evidence="2">Leaf</tissue>
    </source>
</reference>